<dbReference type="PROSITE" id="PS51229">
    <property type="entry name" value="DCUN1"/>
    <property type="match status" value="1"/>
</dbReference>
<dbReference type="InterPro" id="IPR017441">
    <property type="entry name" value="Protein_kinase_ATP_BS"/>
</dbReference>
<evidence type="ECO:0000256" key="6">
    <source>
        <dbReference type="ARBA" id="ARBA00038035"/>
    </source>
</evidence>
<dbReference type="InterPro" id="IPR011009">
    <property type="entry name" value="Kinase-like_dom_sf"/>
</dbReference>
<evidence type="ECO:0000256" key="2">
    <source>
        <dbReference type="ARBA" id="ARBA00022679"/>
    </source>
</evidence>
<dbReference type="FunFam" id="3.30.200.20:FF:000040">
    <property type="entry name" value="Dual specificity mitogen-activated protein kinase kinase"/>
    <property type="match status" value="1"/>
</dbReference>
<feature type="domain" description="Protein kinase" evidence="12">
    <location>
        <begin position="336"/>
        <end position="598"/>
    </location>
</feature>
<dbReference type="PANTHER" id="PTHR48013">
    <property type="entry name" value="DUAL SPECIFICITY MITOGEN-ACTIVATED PROTEIN KINASE KINASE 5-RELATED"/>
    <property type="match status" value="1"/>
</dbReference>
<dbReference type="Pfam" id="PF00069">
    <property type="entry name" value="Pkinase"/>
    <property type="match status" value="1"/>
</dbReference>
<evidence type="ECO:0000256" key="8">
    <source>
        <dbReference type="ARBA" id="ARBA00049014"/>
    </source>
</evidence>
<dbReference type="EMBL" id="CAJNON010000322">
    <property type="protein sequence ID" value="CAF1194524.1"/>
    <property type="molecule type" value="Genomic_DNA"/>
</dbReference>
<evidence type="ECO:0000313" key="15">
    <source>
        <dbReference type="Proteomes" id="UP000663891"/>
    </source>
</evidence>
<dbReference type="PROSITE" id="PS00108">
    <property type="entry name" value="PROTEIN_KINASE_ST"/>
    <property type="match status" value="1"/>
</dbReference>
<dbReference type="GO" id="GO:0008545">
    <property type="term" value="F:JUN kinase kinase activity"/>
    <property type="evidence" value="ECO:0007669"/>
    <property type="project" value="TreeGrafter"/>
</dbReference>
<dbReference type="PANTHER" id="PTHR48013:SF15">
    <property type="entry name" value="DUAL SPECIFICITY MITOGEN-ACTIVATED PROTEIN KINASE KINASE 4"/>
    <property type="match status" value="1"/>
</dbReference>
<evidence type="ECO:0000256" key="5">
    <source>
        <dbReference type="ARBA" id="ARBA00022840"/>
    </source>
</evidence>
<evidence type="ECO:0000256" key="4">
    <source>
        <dbReference type="ARBA" id="ARBA00022777"/>
    </source>
</evidence>
<comment type="catalytic activity">
    <reaction evidence="10">
        <text>L-tyrosyl-[protein] + ATP = O-phospho-L-tyrosyl-[protein] + ADP + H(+)</text>
        <dbReference type="Rhea" id="RHEA:10596"/>
        <dbReference type="Rhea" id="RHEA-COMP:10136"/>
        <dbReference type="Rhea" id="RHEA-COMP:20101"/>
        <dbReference type="ChEBI" id="CHEBI:15378"/>
        <dbReference type="ChEBI" id="CHEBI:30616"/>
        <dbReference type="ChEBI" id="CHEBI:46858"/>
        <dbReference type="ChEBI" id="CHEBI:61978"/>
        <dbReference type="ChEBI" id="CHEBI:456216"/>
        <dbReference type="EC" id="2.7.12.2"/>
    </reaction>
</comment>
<dbReference type="Gene3D" id="1.10.238.10">
    <property type="entry name" value="EF-hand"/>
    <property type="match status" value="1"/>
</dbReference>
<evidence type="ECO:0000313" key="14">
    <source>
        <dbReference type="EMBL" id="CAF1194524.1"/>
    </source>
</evidence>
<feature type="binding site" evidence="11">
    <location>
        <position position="365"/>
    </location>
    <ligand>
        <name>ATP</name>
        <dbReference type="ChEBI" id="CHEBI:30616"/>
    </ligand>
</feature>
<dbReference type="AlphaFoldDB" id="A0A814W0J2"/>
<dbReference type="GO" id="GO:0005524">
    <property type="term" value="F:ATP binding"/>
    <property type="evidence" value="ECO:0007669"/>
    <property type="project" value="UniProtKB-UniRule"/>
</dbReference>
<comment type="catalytic activity">
    <reaction evidence="9">
        <text>L-threonyl-[protein] + ATP = O-phospho-L-threonyl-[protein] + ADP + H(+)</text>
        <dbReference type="Rhea" id="RHEA:46608"/>
        <dbReference type="Rhea" id="RHEA-COMP:11060"/>
        <dbReference type="Rhea" id="RHEA-COMP:11605"/>
        <dbReference type="ChEBI" id="CHEBI:15378"/>
        <dbReference type="ChEBI" id="CHEBI:30013"/>
        <dbReference type="ChEBI" id="CHEBI:30616"/>
        <dbReference type="ChEBI" id="CHEBI:61977"/>
        <dbReference type="ChEBI" id="CHEBI:456216"/>
        <dbReference type="EC" id="2.7.12.2"/>
    </reaction>
</comment>
<proteinExistence type="inferred from homology"/>
<comment type="catalytic activity">
    <reaction evidence="8">
        <text>L-seryl-[protein] + ATP = O-phospho-L-seryl-[protein] + ADP + H(+)</text>
        <dbReference type="Rhea" id="RHEA:17989"/>
        <dbReference type="Rhea" id="RHEA-COMP:9863"/>
        <dbReference type="Rhea" id="RHEA-COMP:11604"/>
        <dbReference type="ChEBI" id="CHEBI:15378"/>
        <dbReference type="ChEBI" id="CHEBI:29999"/>
        <dbReference type="ChEBI" id="CHEBI:30616"/>
        <dbReference type="ChEBI" id="CHEBI:83421"/>
        <dbReference type="ChEBI" id="CHEBI:456216"/>
        <dbReference type="EC" id="2.7.12.2"/>
    </reaction>
</comment>
<dbReference type="PROSITE" id="PS00107">
    <property type="entry name" value="PROTEIN_KINASE_ATP"/>
    <property type="match status" value="1"/>
</dbReference>
<keyword evidence="5 11" id="KW-0067">ATP-binding</keyword>
<keyword evidence="3 11" id="KW-0547">Nucleotide-binding</keyword>
<evidence type="ECO:0000256" key="1">
    <source>
        <dbReference type="ARBA" id="ARBA00022527"/>
    </source>
</evidence>
<dbReference type="PROSITE" id="PS50011">
    <property type="entry name" value="PROTEIN_KINASE_DOM"/>
    <property type="match status" value="1"/>
</dbReference>
<dbReference type="EC" id="2.7.12.2" evidence="7"/>
<dbReference type="Gene3D" id="1.10.510.10">
    <property type="entry name" value="Transferase(Phosphotransferase) domain 1"/>
    <property type="match status" value="1"/>
</dbReference>
<accession>A0A814W0J2</accession>
<dbReference type="SUPFAM" id="SSF56112">
    <property type="entry name" value="Protein kinase-like (PK-like)"/>
    <property type="match status" value="1"/>
</dbReference>
<evidence type="ECO:0000256" key="7">
    <source>
        <dbReference type="ARBA" id="ARBA00038999"/>
    </source>
</evidence>
<dbReference type="SMART" id="SM00220">
    <property type="entry name" value="S_TKc"/>
    <property type="match status" value="1"/>
</dbReference>
<keyword evidence="4" id="KW-0418">Kinase</keyword>
<evidence type="ECO:0000256" key="10">
    <source>
        <dbReference type="ARBA" id="ARBA00051693"/>
    </source>
</evidence>
<sequence>MSYNCSNHSSVLTQHIKKKFKKDSDQHQIINSRHLYRPIMNPSTLEPRRDLPLHKIPELLAKITGTFSSTSDIKQSSLIDRHEQIFERYSNNHQSLSVNDILRFCYDLSIEPDSYEVLLFCFLCRAKQMYLLTKDEFLLGLKTLGNHFDSFIDIRTILINYNVLLYEKEFYLWTYHYGLIDERRCLTTQNAISLWRLFYSKTIEKPQILEQWLNYLENNTMNEIPKTITCDTWKIFPQFAKFIQLNGYKSYDDTEAWPCLFDGFVEYLSKSKLKALKLKLFHIEPELKYQKQGERSILGDINHISRSSTSLNHYHSTTGVLRVSDTKSYKFSLNDLIDYGIIGEGSFGTVCKMKHEKSGTMMAVKYIRSTADEQCQKQMLVELDIVMRENTCPHIIQFYGALLEEGDCWICMELMNTSLDHFYKFIYHKLNQFIPENILAYITLSILQALDYMKSRWKIIHRDVKPSNILVSRTAIKLCDFGISGKLIDSITKTRDAGYRPYLPPERIDPMRATGDGYDVRSDVWSFGITIYEISTGYFPFREWKSVFDQLQQIVEGPPLKLTIDRLSDDCKDFVNTCLNKDENQRPKYKQLLEHPFVQKANNLQQKENAIAYLSDIIDDLEKNTDTFQLCYYLP</sequence>
<reference evidence="14" key="1">
    <citation type="submission" date="2021-02" db="EMBL/GenBank/DDBJ databases">
        <authorList>
            <person name="Nowell W R."/>
        </authorList>
    </citation>
    <scope>NUCLEOTIDE SEQUENCE</scope>
</reference>
<dbReference type="Gene3D" id="1.10.238.200">
    <property type="entry name" value="Cullin, PONY binding domain"/>
    <property type="match status" value="1"/>
</dbReference>
<evidence type="ECO:0000256" key="9">
    <source>
        <dbReference type="ARBA" id="ARBA00049299"/>
    </source>
</evidence>
<comment type="similarity">
    <text evidence="6">Belongs to the protein kinase superfamily. STE Ser/Thr protein kinase family. MAP kinase kinase subfamily.</text>
</comment>
<dbReference type="OrthoDB" id="10252354at2759"/>
<dbReference type="InterPro" id="IPR008271">
    <property type="entry name" value="Ser/Thr_kinase_AS"/>
</dbReference>
<dbReference type="InterPro" id="IPR042460">
    <property type="entry name" value="DCN1-like_PONY"/>
</dbReference>
<organism evidence="14 15">
    <name type="scientific">Adineta steineri</name>
    <dbReference type="NCBI Taxonomy" id="433720"/>
    <lineage>
        <taxon>Eukaryota</taxon>
        <taxon>Metazoa</taxon>
        <taxon>Spiralia</taxon>
        <taxon>Gnathifera</taxon>
        <taxon>Rotifera</taxon>
        <taxon>Eurotatoria</taxon>
        <taxon>Bdelloidea</taxon>
        <taxon>Adinetida</taxon>
        <taxon>Adinetidae</taxon>
        <taxon>Adineta</taxon>
    </lineage>
</organism>
<keyword evidence="1" id="KW-0723">Serine/threonine-protein kinase</keyword>
<comment type="caution">
    <text evidence="14">The sequence shown here is derived from an EMBL/GenBank/DDBJ whole genome shotgun (WGS) entry which is preliminary data.</text>
</comment>
<dbReference type="Pfam" id="PF03556">
    <property type="entry name" value="Cullin_binding"/>
    <property type="match status" value="1"/>
</dbReference>
<protein>
    <recommendedName>
        <fullName evidence="7">mitogen-activated protein kinase kinase</fullName>
        <ecNumber evidence="7">2.7.12.2</ecNumber>
    </recommendedName>
</protein>
<dbReference type="Gene3D" id="3.30.200.20">
    <property type="entry name" value="Phosphorylase Kinase, domain 1"/>
    <property type="match status" value="1"/>
</dbReference>
<evidence type="ECO:0000259" key="12">
    <source>
        <dbReference type="PROSITE" id="PS50011"/>
    </source>
</evidence>
<dbReference type="Proteomes" id="UP000663891">
    <property type="component" value="Unassembled WGS sequence"/>
</dbReference>
<evidence type="ECO:0000259" key="13">
    <source>
        <dbReference type="PROSITE" id="PS51229"/>
    </source>
</evidence>
<name>A0A814W0J2_9BILA</name>
<dbReference type="InterPro" id="IPR005176">
    <property type="entry name" value="PONY_dom"/>
</dbReference>
<dbReference type="GO" id="GO:0004674">
    <property type="term" value="F:protein serine/threonine kinase activity"/>
    <property type="evidence" value="ECO:0007669"/>
    <property type="project" value="UniProtKB-KW"/>
</dbReference>
<evidence type="ECO:0000256" key="3">
    <source>
        <dbReference type="ARBA" id="ARBA00022741"/>
    </source>
</evidence>
<dbReference type="FunFam" id="1.10.510.10:FF:000432">
    <property type="entry name" value="mitogen-activated protein kinase kinase 3"/>
    <property type="match status" value="1"/>
</dbReference>
<dbReference type="InterPro" id="IPR000719">
    <property type="entry name" value="Prot_kinase_dom"/>
</dbReference>
<gene>
    <name evidence="14" type="ORF">VCS650_LOCUS25254</name>
</gene>
<keyword evidence="2" id="KW-0808">Transferase</keyword>
<feature type="domain" description="DCUN1" evidence="13">
    <location>
        <begin position="77"/>
        <end position="269"/>
    </location>
</feature>
<evidence type="ECO:0000256" key="11">
    <source>
        <dbReference type="PROSITE-ProRule" id="PRU10141"/>
    </source>
</evidence>